<evidence type="ECO:0000313" key="4">
    <source>
        <dbReference type="EMBL" id="KZT30574.1"/>
    </source>
</evidence>
<keyword evidence="2" id="KW-0143">Chaperone</keyword>
<dbReference type="PROSITE" id="PS50076">
    <property type="entry name" value="DNAJ_2"/>
    <property type="match status" value="1"/>
</dbReference>
<keyword evidence="5" id="KW-1185">Reference proteome</keyword>
<dbReference type="OrthoDB" id="448954at2759"/>
<accession>A0A165W2J0</accession>
<dbReference type="Gene3D" id="1.20.1280.20">
    <property type="entry name" value="HscB, C-terminal domain"/>
    <property type="match status" value="1"/>
</dbReference>
<dbReference type="GO" id="GO:0051087">
    <property type="term" value="F:protein-folding chaperone binding"/>
    <property type="evidence" value="ECO:0007669"/>
    <property type="project" value="InterPro"/>
</dbReference>
<dbReference type="GO" id="GO:0001671">
    <property type="term" value="F:ATPase activator activity"/>
    <property type="evidence" value="ECO:0007669"/>
    <property type="project" value="InterPro"/>
</dbReference>
<dbReference type="InterPro" id="IPR036869">
    <property type="entry name" value="J_dom_sf"/>
</dbReference>
<dbReference type="Gene3D" id="1.10.287.110">
    <property type="entry name" value="DnaJ domain"/>
    <property type="match status" value="1"/>
</dbReference>
<evidence type="ECO:0000256" key="1">
    <source>
        <dbReference type="ARBA" id="ARBA00010476"/>
    </source>
</evidence>
<dbReference type="GO" id="GO:0005739">
    <property type="term" value="C:mitochondrion"/>
    <property type="evidence" value="ECO:0007669"/>
    <property type="project" value="TreeGrafter"/>
</dbReference>
<organism evidence="4 5">
    <name type="scientific">Neolentinus lepideus HHB14362 ss-1</name>
    <dbReference type="NCBI Taxonomy" id="1314782"/>
    <lineage>
        <taxon>Eukaryota</taxon>
        <taxon>Fungi</taxon>
        <taxon>Dikarya</taxon>
        <taxon>Basidiomycota</taxon>
        <taxon>Agaricomycotina</taxon>
        <taxon>Agaricomycetes</taxon>
        <taxon>Gloeophyllales</taxon>
        <taxon>Gloeophyllaceae</taxon>
        <taxon>Neolentinus</taxon>
    </lineage>
</organism>
<name>A0A165W2J0_9AGAM</name>
<dbReference type="GO" id="GO:0051259">
    <property type="term" value="P:protein complex oligomerization"/>
    <property type="evidence" value="ECO:0007669"/>
    <property type="project" value="InterPro"/>
</dbReference>
<dbReference type="EMBL" id="KV425551">
    <property type="protein sequence ID" value="KZT30574.1"/>
    <property type="molecule type" value="Genomic_DNA"/>
</dbReference>
<evidence type="ECO:0000259" key="3">
    <source>
        <dbReference type="PROSITE" id="PS50076"/>
    </source>
</evidence>
<dbReference type="InterPro" id="IPR036386">
    <property type="entry name" value="HscB_C_sf"/>
</dbReference>
<dbReference type="InParanoid" id="A0A165W2J0"/>
<dbReference type="NCBIfam" id="TIGR00714">
    <property type="entry name" value="hscB"/>
    <property type="match status" value="1"/>
</dbReference>
<dbReference type="FunCoup" id="A0A165W2J0">
    <property type="interactions" value="250"/>
</dbReference>
<dbReference type="InterPro" id="IPR004640">
    <property type="entry name" value="HscB"/>
</dbReference>
<protein>
    <submittedName>
        <fullName evidence="4">Co-chaperone Hsc20</fullName>
    </submittedName>
</protein>
<evidence type="ECO:0000256" key="2">
    <source>
        <dbReference type="ARBA" id="ARBA00023186"/>
    </source>
</evidence>
<dbReference type="AlphaFoldDB" id="A0A165W2J0"/>
<dbReference type="Proteomes" id="UP000076761">
    <property type="component" value="Unassembled WGS sequence"/>
</dbReference>
<dbReference type="PANTHER" id="PTHR14021">
    <property type="entry name" value="IRON-SULFUR CLUSTER CO-CHAPERONE PROTEIN HSCB"/>
    <property type="match status" value="1"/>
</dbReference>
<proteinExistence type="inferred from homology"/>
<dbReference type="InterPro" id="IPR001623">
    <property type="entry name" value="DnaJ_domain"/>
</dbReference>
<comment type="similarity">
    <text evidence="1">Belongs to the HscB family.</text>
</comment>
<dbReference type="GO" id="GO:0044571">
    <property type="term" value="P:[2Fe-2S] cluster assembly"/>
    <property type="evidence" value="ECO:0007669"/>
    <property type="project" value="InterPro"/>
</dbReference>
<dbReference type="PANTHER" id="PTHR14021:SF15">
    <property type="entry name" value="IRON-SULFUR CLUSTER CO-CHAPERONE PROTEIN HSCB"/>
    <property type="match status" value="1"/>
</dbReference>
<dbReference type="InterPro" id="IPR009073">
    <property type="entry name" value="HscB_oligo_C"/>
</dbReference>
<gene>
    <name evidence="4" type="ORF">NEOLEDRAFT_1052877</name>
</gene>
<reference evidence="4 5" key="1">
    <citation type="journal article" date="2016" name="Mol. Biol. Evol.">
        <title>Comparative Genomics of Early-Diverging Mushroom-Forming Fungi Provides Insights into the Origins of Lignocellulose Decay Capabilities.</title>
        <authorList>
            <person name="Nagy L.G."/>
            <person name="Riley R."/>
            <person name="Tritt A."/>
            <person name="Adam C."/>
            <person name="Daum C."/>
            <person name="Floudas D."/>
            <person name="Sun H."/>
            <person name="Yadav J.S."/>
            <person name="Pangilinan J."/>
            <person name="Larsson K.H."/>
            <person name="Matsuura K."/>
            <person name="Barry K."/>
            <person name="Labutti K."/>
            <person name="Kuo R."/>
            <person name="Ohm R.A."/>
            <person name="Bhattacharya S.S."/>
            <person name="Shirouzu T."/>
            <person name="Yoshinaga Y."/>
            <person name="Martin F.M."/>
            <person name="Grigoriev I.V."/>
            <person name="Hibbett D.S."/>
        </authorList>
    </citation>
    <scope>NUCLEOTIDE SEQUENCE [LARGE SCALE GENOMIC DNA]</scope>
    <source>
        <strain evidence="4 5">HHB14362 ss-1</strain>
    </source>
</reference>
<dbReference type="SUPFAM" id="SSF47144">
    <property type="entry name" value="HSC20 (HSCB), C-terminal oligomerisation domain"/>
    <property type="match status" value="1"/>
</dbReference>
<evidence type="ECO:0000313" key="5">
    <source>
        <dbReference type="Proteomes" id="UP000076761"/>
    </source>
</evidence>
<dbReference type="SUPFAM" id="SSF46565">
    <property type="entry name" value="Chaperone J-domain"/>
    <property type="match status" value="1"/>
</dbReference>
<feature type="domain" description="J" evidence="3">
    <location>
        <begin position="76"/>
        <end position="151"/>
    </location>
</feature>
<dbReference type="SMART" id="SM00271">
    <property type="entry name" value="DnaJ"/>
    <property type="match status" value="1"/>
</dbReference>
<dbReference type="STRING" id="1314782.A0A165W2J0"/>
<sequence>MFRSALRAVFVRAPASRVSSIPAKCISPRVFDVRLHRSFTSAPSPSKCPQCSAPLPTPLPACPKCQYINRVPSTASYYELLGIKAGTNPFTVDAIALKRHFLQEQRVCHPDTWSGQPKEKKDLADHMSSLVNEAYKTLLDPLRRIQYILKLEGYETSESDQLDDPELIMEVMEEREQLEEASEQEQVEEIKSRNQGKINNTTTEIEHLVGSRNWDEARKAAIRLKYLQGIHDAAQAWPNSLFDH</sequence>
<dbReference type="Pfam" id="PF07743">
    <property type="entry name" value="HSCB_C"/>
    <property type="match status" value="1"/>
</dbReference>